<sequence length="134" mass="15556">MQYLLDTNMCVFFLRGKLKLDEIIRERGIDNCFISELTVFELKYGAENSDNPKKSHKAVDNFVKGLSVIPIYGIVERYAEEKVRLRKNGTPMNDEFDLIIGVTAIVNDLTLVTDNIKDFKHLNKLNVENWFVRK</sequence>
<dbReference type="GO" id="GO:0016787">
    <property type="term" value="F:hydrolase activity"/>
    <property type="evidence" value="ECO:0007669"/>
    <property type="project" value="UniProtKB-KW"/>
</dbReference>
<dbReference type="OrthoDB" id="9796690at2"/>
<dbReference type="InterPro" id="IPR029060">
    <property type="entry name" value="PIN-like_dom_sf"/>
</dbReference>
<feature type="domain" description="PIN" evidence="8">
    <location>
        <begin position="3"/>
        <end position="123"/>
    </location>
</feature>
<keyword evidence="6" id="KW-0460">Magnesium</keyword>
<dbReference type="PANTHER" id="PTHR33653">
    <property type="entry name" value="RIBONUCLEASE VAPC2"/>
    <property type="match status" value="1"/>
</dbReference>
<dbReference type="PANTHER" id="PTHR33653:SF1">
    <property type="entry name" value="RIBONUCLEASE VAPC2"/>
    <property type="match status" value="1"/>
</dbReference>
<evidence type="ECO:0000256" key="5">
    <source>
        <dbReference type="ARBA" id="ARBA00022801"/>
    </source>
</evidence>
<evidence type="ECO:0000313" key="10">
    <source>
        <dbReference type="Proteomes" id="UP000285517"/>
    </source>
</evidence>
<dbReference type="GO" id="GO:0004518">
    <property type="term" value="F:nuclease activity"/>
    <property type="evidence" value="ECO:0007669"/>
    <property type="project" value="UniProtKB-KW"/>
</dbReference>
<evidence type="ECO:0000256" key="1">
    <source>
        <dbReference type="ARBA" id="ARBA00001946"/>
    </source>
</evidence>
<comment type="similarity">
    <text evidence="7">Belongs to the PINc/VapC protein family.</text>
</comment>
<evidence type="ECO:0000256" key="6">
    <source>
        <dbReference type="ARBA" id="ARBA00022842"/>
    </source>
</evidence>
<protein>
    <submittedName>
        <fullName evidence="9">Type II toxin-antitoxin system VapC family toxin</fullName>
    </submittedName>
</protein>
<dbReference type="KEGG" id="aev:EI546_12880"/>
<dbReference type="SUPFAM" id="SSF88723">
    <property type="entry name" value="PIN domain-like"/>
    <property type="match status" value="1"/>
</dbReference>
<evidence type="ECO:0000313" key="9">
    <source>
        <dbReference type="EMBL" id="QAA82557.1"/>
    </source>
</evidence>
<dbReference type="CDD" id="cd18743">
    <property type="entry name" value="PIN_VapC4-5_FitB-like"/>
    <property type="match status" value="1"/>
</dbReference>
<gene>
    <name evidence="9" type="ORF">EI546_12880</name>
</gene>
<keyword evidence="5" id="KW-0378">Hydrolase</keyword>
<keyword evidence="4" id="KW-0479">Metal-binding</keyword>
<dbReference type="AlphaFoldDB" id="A0A410G5K4"/>
<reference evidence="9 10" key="1">
    <citation type="submission" date="2019-01" db="EMBL/GenBank/DDBJ databases">
        <title>Complete genome sequencing of Aequorivita sp. H23M31.</title>
        <authorList>
            <person name="Bae J.-W."/>
        </authorList>
    </citation>
    <scope>NUCLEOTIDE SEQUENCE [LARGE SCALE GENOMIC DNA]</scope>
    <source>
        <strain evidence="9 10">H23M31</strain>
    </source>
</reference>
<evidence type="ECO:0000259" key="8">
    <source>
        <dbReference type="Pfam" id="PF01850"/>
    </source>
</evidence>
<dbReference type="Pfam" id="PF01850">
    <property type="entry name" value="PIN"/>
    <property type="match status" value="1"/>
</dbReference>
<dbReference type="GO" id="GO:0046872">
    <property type="term" value="F:metal ion binding"/>
    <property type="evidence" value="ECO:0007669"/>
    <property type="project" value="UniProtKB-KW"/>
</dbReference>
<name>A0A410G5K4_9FLAO</name>
<dbReference type="Proteomes" id="UP000285517">
    <property type="component" value="Chromosome"/>
</dbReference>
<dbReference type="EMBL" id="CP034951">
    <property type="protein sequence ID" value="QAA82557.1"/>
    <property type="molecule type" value="Genomic_DNA"/>
</dbReference>
<evidence type="ECO:0000256" key="2">
    <source>
        <dbReference type="ARBA" id="ARBA00022649"/>
    </source>
</evidence>
<keyword evidence="2" id="KW-1277">Toxin-antitoxin system</keyword>
<evidence type="ECO:0000256" key="4">
    <source>
        <dbReference type="ARBA" id="ARBA00022723"/>
    </source>
</evidence>
<dbReference type="Gene3D" id="3.40.50.1010">
    <property type="entry name" value="5'-nuclease"/>
    <property type="match status" value="1"/>
</dbReference>
<evidence type="ECO:0000256" key="7">
    <source>
        <dbReference type="ARBA" id="ARBA00038093"/>
    </source>
</evidence>
<keyword evidence="3" id="KW-0540">Nuclease</keyword>
<evidence type="ECO:0000256" key="3">
    <source>
        <dbReference type="ARBA" id="ARBA00022722"/>
    </source>
</evidence>
<proteinExistence type="inferred from homology"/>
<organism evidence="9 10">
    <name type="scientific">Aequorivita ciconiae</name>
    <dbReference type="NCBI Taxonomy" id="2494375"/>
    <lineage>
        <taxon>Bacteria</taxon>
        <taxon>Pseudomonadati</taxon>
        <taxon>Bacteroidota</taxon>
        <taxon>Flavobacteriia</taxon>
        <taxon>Flavobacteriales</taxon>
        <taxon>Flavobacteriaceae</taxon>
        <taxon>Aequorivita</taxon>
    </lineage>
</organism>
<accession>A0A410G5K4</accession>
<dbReference type="InterPro" id="IPR050556">
    <property type="entry name" value="Type_II_TA_system_RNase"/>
</dbReference>
<comment type="cofactor">
    <cofactor evidence="1">
        <name>Mg(2+)</name>
        <dbReference type="ChEBI" id="CHEBI:18420"/>
    </cofactor>
</comment>
<dbReference type="InterPro" id="IPR002716">
    <property type="entry name" value="PIN_dom"/>
</dbReference>
<keyword evidence="10" id="KW-1185">Reference proteome</keyword>